<name>A0AA88KFU0_NAELO</name>
<feature type="transmembrane region" description="Helical" evidence="1">
    <location>
        <begin position="438"/>
        <end position="460"/>
    </location>
</feature>
<keyword evidence="1" id="KW-0812">Transmembrane</keyword>
<evidence type="ECO:0000313" key="2">
    <source>
        <dbReference type="EMBL" id="KAG2374779.1"/>
    </source>
</evidence>
<dbReference type="GeneID" id="68102977"/>
<keyword evidence="1" id="KW-1133">Transmembrane helix</keyword>
<proteinExistence type="predicted"/>
<dbReference type="RefSeq" id="XP_044543953.1">
    <property type="nucleotide sequence ID" value="XM_044686077.1"/>
</dbReference>
<feature type="transmembrane region" description="Helical" evidence="1">
    <location>
        <begin position="412"/>
        <end position="432"/>
    </location>
</feature>
<evidence type="ECO:0000313" key="3">
    <source>
        <dbReference type="Proteomes" id="UP000816034"/>
    </source>
</evidence>
<feature type="transmembrane region" description="Helical" evidence="1">
    <location>
        <begin position="46"/>
        <end position="68"/>
    </location>
</feature>
<accession>A0AA88KFU0</accession>
<reference evidence="2 3" key="1">
    <citation type="journal article" date="2018" name="BMC Genomics">
        <title>The genome of Naegleria lovaniensis, the basis for a comparative approach to unravel pathogenicity factors of the human pathogenic amoeba N. fowleri.</title>
        <authorList>
            <person name="Liechti N."/>
            <person name="Schurch N."/>
            <person name="Bruggmann R."/>
            <person name="Wittwer M."/>
        </authorList>
    </citation>
    <scope>NUCLEOTIDE SEQUENCE [LARGE SCALE GENOMIC DNA]</scope>
    <source>
        <strain evidence="2 3">ATCC 30569</strain>
    </source>
</reference>
<protein>
    <submittedName>
        <fullName evidence="2">Uncharacterized protein</fullName>
    </submittedName>
</protein>
<evidence type="ECO:0000256" key="1">
    <source>
        <dbReference type="SAM" id="Phobius"/>
    </source>
</evidence>
<organism evidence="2 3">
    <name type="scientific">Naegleria lovaniensis</name>
    <name type="common">Amoeba</name>
    <dbReference type="NCBI Taxonomy" id="51637"/>
    <lineage>
        <taxon>Eukaryota</taxon>
        <taxon>Discoba</taxon>
        <taxon>Heterolobosea</taxon>
        <taxon>Tetramitia</taxon>
        <taxon>Eutetramitia</taxon>
        <taxon>Vahlkampfiidae</taxon>
        <taxon>Naegleria</taxon>
    </lineage>
</organism>
<comment type="caution">
    <text evidence="2">The sequence shown here is derived from an EMBL/GenBank/DDBJ whole genome shotgun (WGS) entry which is preliminary data.</text>
</comment>
<dbReference type="Proteomes" id="UP000816034">
    <property type="component" value="Unassembled WGS sequence"/>
</dbReference>
<keyword evidence="1" id="KW-0472">Membrane</keyword>
<keyword evidence="3" id="KW-1185">Reference proteome</keyword>
<dbReference type="EMBL" id="PYSW02000043">
    <property type="protein sequence ID" value="KAG2374779.1"/>
    <property type="molecule type" value="Genomic_DNA"/>
</dbReference>
<gene>
    <name evidence="2" type="ORF">C9374_010523</name>
</gene>
<dbReference type="AlphaFoldDB" id="A0AA88KFU0"/>
<sequence length="568" mass="65119">MSDWQETLSEWTKTFPYMTSDTQERLLFKLKSANIPSRTILTHWPYTIGLILFVSVFMVSLFCFFLFMDISGMLKTSSYQVVLNNNDDMFNCTNPMVLSTCSLLPSSLMKRKLKRDEKAHEQQFEYFFQLYNLSLFLTHKSSKYDRNDYKKNPILVVSNFTWNDFCLSDDPEDAEECFKETCFDTRTSFLVRGKPSFTVYASITAINKYSDDSNYYNSDRSSMMMISNTDLGLQYAEEYDEKVNNALYWAISIGIILAMMVCAVVASLTFVAYQGKGKIVLGKYFKKKKSFNITNNRDDVSIEMHSDYGDDVNTATTAETAFWESLNSSSVRIEARADPLSNVPTKAFFRYSNNNSNHREVTIETLIKSDHIIRVHFSEMSLIDHDETLISYEHVCTRTMDTARRKFSQRMVYFLSIPLGIQILGTLISILISLFTPVSVVCGTIASSVFTFIYLMFLVVGMKCIGMHYMITNKKIIIIEEMSWRYNIYWIPLERIERVWSKIVVVTPPSDNNNGSSSGLLETSHFHNILVALSNNGNESESGGSLAGVLFEGVRSEQNYLETLSRNV</sequence>
<feature type="transmembrane region" description="Helical" evidence="1">
    <location>
        <begin position="247"/>
        <end position="273"/>
    </location>
</feature>